<gene>
    <name evidence="2" type="ORF">Scep_005893</name>
</gene>
<organism evidence="2 3">
    <name type="scientific">Stephania cephalantha</name>
    <dbReference type="NCBI Taxonomy" id="152367"/>
    <lineage>
        <taxon>Eukaryota</taxon>
        <taxon>Viridiplantae</taxon>
        <taxon>Streptophyta</taxon>
        <taxon>Embryophyta</taxon>
        <taxon>Tracheophyta</taxon>
        <taxon>Spermatophyta</taxon>
        <taxon>Magnoliopsida</taxon>
        <taxon>Ranunculales</taxon>
        <taxon>Menispermaceae</taxon>
        <taxon>Menispermoideae</taxon>
        <taxon>Cissampelideae</taxon>
        <taxon>Stephania</taxon>
    </lineage>
</organism>
<keyword evidence="1" id="KW-0812">Transmembrane</keyword>
<comment type="caution">
    <text evidence="2">The sequence shown here is derived from an EMBL/GenBank/DDBJ whole genome shotgun (WGS) entry which is preliminary data.</text>
</comment>
<keyword evidence="1" id="KW-0472">Membrane</keyword>
<dbReference type="Proteomes" id="UP001419268">
    <property type="component" value="Unassembled WGS sequence"/>
</dbReference>
<evidence type="ECO:0000256" key="1">
    <source>
        <dbReference type="SAM" id="Phobius"/>
    </source>
</evidence>
<name>A0AAP0KWW7_9MAGN</name>
<keyword evidence="3" id="KW-1185">Reference proteome</keyword>
<feature type="transmembrane region" description="Helical" evidence="1">
    <location>
        <begin position="30"/>
        <end position="51"/>
    </location>
</feature>
<accession>A0AAP0KWW7</accession>
<evidence type="ECO:0000313" key="2">
    <source>
        <dbReference type="EMBL" id="KAK9159319.1"/>
    </source>
</evidence>
<proteinExistence type="predicted"/>
<dbReference type="EMBL" id="JBBNAG010000002">
    <property type="protein sequence ID" value="KAK9159319.1"/>
    <property type="molecule type" value="Genomic_DNA"/>
</dbReference>
<protein>
    <submittedName>
        <fullName evidence="2">Uncharacterized protein</fullName>
    </submittedName>
</protein>
<sequence length="81" mass="8810">MGAASVQAGSGLFKFLNPRRRPQSIDLQAAATWGAAAATGAIWLVQLAWAISFAQQSRGDLASQPFDWLKKTFFEKPAEEK</sequence>
<dbReference type="AlphaFoldDB" id="A0AAP0KWW7"/>
<reference evidence="2 3" key="1">
    <citation type="submission" date="2024-01" db="EMBL/GenBank/DDBJ databases">
        <title>Genome assemblies of Stephania.</title>
        <authorList>
            <person name="Yang L."/>
        </authorList>
    </citation>
    <scope>NUCLEOTIDE SEQUENCE [LARGE SCALE GENOMIC DNA]</scope>
    <source>
        <strain evidence="2">JXDWG</strain>
        <tissue evidence="2">Leaf</tissue>
    </source>
</reference>
<keyword evidence="1" id="KW-1133">Transmembrane helix</keyword>
<evidence type="ECO:0000313" key="3">
    <source>
        <dbReference type="Proteomes" id="UP001419268"/>
    </source>
</evidence>